<evidence type="ECO:0000313" key="3">
    <source>
        <dbReference type="Proteomes" id="UP001218218"/>
    </source>
</evidence>
<comment type="caution">
    <text evidence="2">The sequence shown here is derived from an EMBL/GenBank/DDBJ whole genome shotgun (WGS) entry which is preliminary data.</text>
</comment>
<reference evidence="2" key="1">
    <citation type="submission" date="2023-03" db="EMBL/GenBank/DDBJ databases">
        <title>Massive genome expansion in bonnet fungi (Mycena s.s.) driven by repeated elements and novel gene families across ecological guilds.</title>
        <authorList>
            <consortium name="Lawrence Berkeley National Laboratory"/>
            <person name="Harder C.B."/>
            <person name="Miyauchi S."/>
            <person name="Viragh M."/>
            <person name="Kuo A."/>
            <person name="Thoen E."/>
            <person name="Andreopoulos B."/>
            <person name="Lu D."/>
            <person name="Skrede I."/>
            <person name="Drula E."/>
            <person name="Henrissat B."/>
            <person name="Morin E."/>
            <person name="Kohler A."/>
            <person name="Barry K."/>
            <person name="LaButti K."/>
            <person name="Morin E."/>
            <person name="Salamov A."/>
            <person name="Lipzen A."/>
            <person name="Mereny Z."/>
            <person name="Hegedus B."/>
            <person name="Baldrian P."/>
            <person name="Stursova M."/>
            <person name="Weitz H."/>
            <person name="Taylor A."/>
            <person name="Grigoriev I.V."/>
            <person name="Nagy L.G."/>
            <person name="Martin F."/>
            <person name="Kauserud H."/>
        </authorList>
    </citation>
    <scope>NUCLEOTIDE SEQUENCE</scope>
    <source>
        <strain evidence="2">CBHHK002</strain>
    </source>
</reference>
<name>A0AAD7AH97_9AGAR</name>
<protein>
    <submittedName>
        <fullName evidence="2">Uncharacterized protein</fullName>
    </submittedName>
</protein>
<evidence type="ECO:0000313" key="2">
    <source>
        <dbReference type="EMBL" id="KAJ7358590.1"/>
    </source>
</evidence>
<proteinExistence type="predicted"/>
<evidence type="ECO:0000256" key="1">
    <source>
        <dbReference type="SAM" id="MobiDB-lite"/>
    </source>
</evidence>
<dbReference type="Proteomes" id="UP001218218">
    <property type="component" value="Unassembled WGS sequence"/>
</dbReference>
<feature type="region of interest" description="Disordered" evidence="1">
    <location>
        <begin position="400"/>
        <end position="466"/>
    </location>
</feature>
<dbReference type="EMBL" id="JARIHO010000007">
    <property type="protein sequence ID" value="KAJ7358590.1"/>
    <property type="molecule type" value="Genomic_DNA"/>
</dbReference>
<dbReference type="AlphaFoldDB" id="A0AAD7AH97"/>
<keyword evidence="3" id="KW-1185">Reference proteome</keyword>
<sequence length="466" mass="51923">MFSSKCHAATKTGSSGCTPRTLFLLSNVPLSMASPQQVSISSQYLSGYRTFCRGAQTHSGYNENPIARWVSMLAGPDYFLLTNRYLCPLCHGNDKGCGKTYQGSNLWIIRQLPKSVQQAFPVHTALLILAKMDVMKATFADHFGANPFLKMVRKLKVLHHHRLKAMQYLKSMFTTWFSVHHTLIDRVMSSLSATIIKADHTYKLELQCHSHHPTQLIYTDNPLAEQKFHKSINTSLCKNVQYLVLDAFSDLLWIKLSNIPIDYFSLQAGTVLKHSIPDFQYLSTHDWSGEVKEDDIKKLAQEVDCVAQIYQKLMKIDSMGLPLQQLQICAGQLVTLVIDKEALTKGELVAHNGSWPSPSDADKASLARPYNCKAFTDPPMADGTWGHTVVQICTLHTQSLTPPHPSNHDPSLGVPVPVNLPSKLSQHHPSRPSPLPCHTVEPDPAAYSREDETDTGPNKQELAAGF</sequence>
<organism evidence="2 3">
    <name type="scientific">Mycena albidolilacea</name>
    <dbReference type="NCBI Taxonomy" id="1033008"/>
    <lineage>
        <taxon>Eukaryota</taxon>
        <taxon>Fungi</taxon>
        <taxon>Dikarya</taxon>
        <taxon>Basidiomycota</taxon>
        <taxon>Agaricomycotina</taxon>
        <taxon>Agaricomycetes</taxon>
        <taxon>Agaricomycetidae</taxon>
        <taxon>Agaricales</taxon>
        <taxon>Marasmiineae</taxon>
        <taxon>Mycenaceae</taxon>
        <taxon>Mycena</taxon>
    </lineage>
</organism>
<accession>A0AAD7AH97</accession>
<gene>
    <name evidence="2" type="ORF">DFH08DRAFT_802406</name>
</gene>